<accession>A0A6M3J9J6</accession>
<name>A0A6M3J9J6_9ZZZZ</name>
<dbReference type="AlphaFoldDB" id="A0A6M3J9J6"/>
<sequence>MSTATYRSFVTAMIGLVPTGITVLSQPPATVLATMPIMWPMLPSGNTAPVTFQATEQSGLQAVDLYVAVESVAQNMPSANYDAVITAMDALETALRALNVTAPYALSWAMRGATISVAGTDYWGFICTVTRNSV</sequence>
<dbReference type="EMBL" id="MT142528">
    <property type="protein sequence ID" value="QJA84350.1"/>
    <property type="molecule type" value="Genomic_DNA"/>
</dbReference>
<organism evidence="1">
    <name type="scientific">viral metagenome</name>
    <dbReference type="NCBI Taxonomy" id="1070528"/>
    <lineage>
        <taxon>unclassified sequences</taxon>
        <taxon>metagenomes</taxon>
        <taxon>organismal metagenomes</taxon>
    </lineage>
</organism>
<reference evidence="1" key="1">
    <citation type="submission" date="2020-03" db="EMBL/GenBank/DDBJ databases">
        <title>The deep terrestrial virosphere.</title>
        <authorList>
            <person name="Holmfeldt K."/>
            <person name="Nilsson E."/>
            <person name="Simone D."/>
            <person name="Lopez-Fernandez M."/>
            <person name="Wu X."/>
            <person name="de Brujin I."/>
            <person name="Lundin D."/>
            <person name="Andersson A."/>
            <person name="Bertilsson S."/>
            <person name="Dopson M."/>
        </authorList>
    </citation>
    <scope>NUCLEOTIDE SEQUENCE</scope>
    <source>
        <strain evidence="2">MM415A00199</strain>
        <strain evidence="1">MM415B00346</strain>
    </source>
</reference>
<evidence type="ECO:0000313" key="2">
    <source>
        <dbReference type="EMBL" id="QJA84350.1"/>
    </source>
</evidence>
<dbReference type="EMBL" id="MT141556">
    <property type="protein sequence ID" value="QJA66530.1"/>
    <property type="molecule type" value="Genomic_DNA"/>
</dbReference>
<gene>
    <name evidence="2" type="ORF">MM415A00199_0007</name>
    <name evidence="1" type="ORF">MM415B00346_0040</name>
</gene>
<evidence type="ECO:0008006" key="3">
    <source>
        <dbReference type="Google" id="ProtNLM"/>
    </source>
</evidence>
<protein>
    <recommendedName>
        <fullName evidence="3">Tail protein</fullName>
    </recommendedName>
</protein>
<proteinExistence type="predicted"/>
<evidence type="ECO:0000313" key="1">
    <source>
        <dbReference type="EMBL" id="QJA66530.1"/>
    </source>
</evidence>